<proteinExistence type="predicted"/>
<dbReference type="AlphaFoldDB" id="A0A1C7LX14"/>
<gene>
    <name evidence="2" type="ORF">A0H81_11195</name>
</gene>
<sequence length="463" mass="49800">MSSSTDCVSSDNARAGSSQSCSSWSVVPLPKRPRVIATALQRVALNTLYECRGDNATKDDIERVSRETGLENRWIKKWIGRQSASRRRKLTASTRTSCTGSPNSTPRTSSSNAVGSSRFIHDGASQYAPAYNQVHTLGGYVMVQTGPSSSHLEQPTSVPGESLIQIAKPGTSFTVPLHSAGYSAMPSSQTQNSFGLRSLPEPPLGYMPLAFPVAGLHENMHPPSGHAQESPNKNSATLLPDASGARHVLHDVLPTQAGLAEGHNPNARYLSQLLHGTTHAIPLERFTTETSSYLSVLSRPAAGLSSSPSLQLQPTSVLRTASGSEQFLPPPIAYKARYSDITTLTRRIRATFFERAVPVEYDDANCDDADGSAQWETDMQVEKRVSRGDDFAEATALGVRPDPVPMLSRSGEVTEDEEEVVTPSGEIQAFTGSNDCLGYSITPEDGKADALVREMGIPQRCTN</sequence>
<keyword evidence="3" id="KW-1185">Reference proteome</keyword>
<feature type="compositionally biased region" description="Polar residues" evidence="1">
    <location>
        <begin position="1"/>
        <end position="16"/>
    </location>
</feature>
<accession>A0A1C7LX14</accession>
<comment type="caution">
    <text evidence="2">The sequence shown here is derived from an EMBL/GenBank/DDBJ whole genome shotgun (WGS) entry which is preliminary data.</text>
</comment>
<feature type="compositionally biased region" description="Low complexity" evidence="1">
    <location>
        <begin position="101"/>
        <end position="112"/>
    </location>
</feature>
<evidence type="ECO:0000313" key="3">
    <source>
        <dbReference type="Proteomes" id="UP000092993"/>
    </source>
</evidence>
<dbReference type="Proteomes" id="UP000092993">
    <property type="component" value="Unassembled WGS sequence"/>
</dbReference>
<protein>
    <recommendedName>
        <fullName evidence="4">Homeobox domain-containing protein</fullName>
    </recommendedName>
</protein>
<organism evidence="2 3">
    <name type="scientific">Grifola frondosa</name>
    <name type="common">Maitake</name>
    <name type="synonym">Polyporus frondosus</name>
    <dbReference type="NCBI Taxonomy" id="5627"/>
    <lineage>
        <taxon>Eukaryota</taxon>
        <taxon>Fungi</taxon>
        <taxon>Dikarya</taxon>
        <taxon>Basidiomycota</taxon>
        <taxon>Agaricomycotina</taxon>
        <taxon>Agaricomycetes</taxon>
        <taxon>Polyporales</taxon>
        <taxon>Grifolaceae</taxon>
        <taxon>Grifola</taxon>
    </lineage>
</organism>
<name>A0A1C7LX14_GRIFR</name>
<evidence type="ECO:0000256" key="1">
    <source>
        <dbReference type="SAM" id="MobiDB-lite"/>
    </source>
</evidence>
<dbReference type="OrthoDB" id="2757543at2759"/>
<evidence type="ECO:0008006" key="4">
    <source>
        <dbReference type="Google" id="ProtNLM"/>
    </source>
</evidence>
<feature type="compositionally biased region" description="Polar residues" evidence="1">
    <location>
        <begin position="91"/>
        <end position="100"/>
    </location>
</feature>
<feature type="region of interest" description="Disordered" evidence="1">
    <location>
        <begin position="85"/>
        <end position="117"/>
    </location>
</feature>
<feature type="region of interest" description="Disordered" evidence="1">
    <location>
        <begin position="1"/>
        <end position="25"/>
    </location>
</feature>
<evidence type="ECO:0000313" key="2">
    <source>
        <dbReference type="EMBL" id="OBZ68657.1"/>
    </source>
</evidence>
<dbReference type="EMBL" id="LUGG01000019">
    <property type="protein sequence ID" value="OBZ68657.1"/>
    <property type="molecule type" value="Genomic_DNA"/>
</dbReference>
<reference evidence="2 3" key="1">
    <citation type="submission" date="2016-03" db="EMBL/GenBank/DDBJ databases">
        <title>Whole genome sequencing of Grifola frondosa 9006-11.</title>
        <authorList>
            <person name="Min B."/>
            <person name="Park H."/>
            <person name="Kim J.-G."/>
            <person name="Cho H."/>
            <person name="Oh Y.-L."/>
            <person name="Kong W.-S."/>
            <person name="Choi I.-G."/>
        </authorList>
    </citation>
    <scope>NUCLEOTIDE SEQUENCE [LARGE SCALE GENOMIC DNA]</scope>
    <source>
        <strain evidence="2 3">9006-11</strain>
    </source>
</reference>